<evidence type="ECO:0000256" key="3">
    <source>
        <dbReference type="ARBA" id="ARBA00022603"/>
    </source>
</evidence>
<dbReference type="GO" id="GO:0002939">
    <property type="term" value="P:tRNA N1-guanine methylation"/>
    <property type="evidence" value="ECO:0007669"/>
    <property type="project" value="TreeGrafter"/>
</dbReference>
<feature type="compositionally biased region" description="Acidic residues" evidence="9">
    <location>
        <begin position="52"/>
        <end position="69"/>
    </location>
</feature>
<evidence type="ECO:0000259" key="10">
    <source>
        <dbReference type="PROSITE" id="PS51675"/>
    </source>
</evidence>
<evidence type="ECO:0000256" key="4">
    <source>
        <dbReference type="ARBA" id="ARBA00022679"/>
    </source>
</evidence>
<evidence type="ECO:0000256" key="1">
    <source>
        <dbReference type="ARBA" id="ARBA00012797"/>
    </source>
</evidence>
<dbReference type="PANTHER" id="PTHR13563">
    <property type="entry name" value="TRNA (GUANINE-9-) METHYLTRANSFERASE"/>
    <property type="match status" value="1"/>
</dbReference>
<keyword evidence="5" id="KW-0949">S-adenosyl-L-methionine</keyword>
<evidence type="ECO:0000313" key="12">
    <source>
        <dbReference type="Proteomes" id="UP000829685"/>
    </source>
</evidence>
<feature type="region of interest" description="Disordered" evidence="9">
    <location>
        <begin position="1"/>
        <end position="152"/>
    </location>
</feature>
<evidence type="ECO:0000313" key="11">
    <source>
        <dbReference type="EMBL" id="KAI1865653.1"/>
    </source>
</evidence>
<dbReference type="Gene3D" id="3.40.1280.30">
    <property type="match status" value="1"/>
</dbReference>
<name>A0A9P9WIY4_9PEZI</name>
<dbReference type="GO" id="GO:0005634">
    <property type="term" value="C:nucleus"/>
    <property type="evidence" value="ECO:0007669"/>
    <property type="project" value="TreeGrafter"/>
</dbReference>
<feature type="compositionally biased region" description="Low complexity" evidence="9">
    <location>
        <begin position="415"/>
        <end position="428"/>
    </location>
</feature>
<dbReference type="PANTHER" id="PTHR13563:SF13">
    <property type="entry name" value="TRNA METHYLTRANSFERASE 10 HOMOLOG A"/>
    <property type="match status" value="1"/>
</dbReference>
<feature type="region of interest" description="Disordered" evidence="9">
    <location>
        <begin position="389"/>
        <end position="428"/>
    </location>
</feature>
<evidence type="ECO:0000256" key="8">
    <source>
        <dbReference type="ARBA" id="ARBA00048434"/>
    </source>
</evidence>
<comment type="catalytic activity">
    <reaction evidence="8">
        <text>guanosine(9) in tRNA + S-adenosyl-L-methionine = N(1)-methylguanosine(9) in tRNA + S-adenosyl-L-homocysteine + H(+)</text>
        <dbReference type="Rhea" id="RHEA:43156"/>
        <dbReference type="Rhea" id="RHEA-COMP:10367"/>
        <dbReference type="Rhea" id="RHEA-COMP:10368"/>
        <dbReference type="ChEBI" id="CHEBI:15378"/>
        <dbReference type="ChEBI" id="CHEBI:57856"/>
        <dbReference type="ChEBI" id="CHEBI:59789"/>
        <dbReference type="ChEBI" id="CHEBI:73542"/>
        <dbReference type="ChEBI" id="CHEBI:74269"/>
        <dbReference type="EC" id="2.1.1.221"/>
    </reaction>
</comment>
<sequence>MESTTSADLETLAAEKSEIQAQEIQDQDPKVHSLAANGSDESHRGVKRAAEDNDNDNEDDDGQDADAPNDVEIKTGDEPDQPLSKNQQRKLKRRKLWEDKREDRKHKRKEKRHNQQERKRIEREAEIEQAAKEGRAPVLQHRQRDRDPTKKTQVPVAIILDCQYENYMHENEMISLSSQVTRSYSDNRTARNPAHLYVSSFGGTMKERFDTTLGAQYKKWKGAHFVDCDFVEAGKAAKELMKGPQGGTVIEVLQSQESGDSLTLTHPEPDAKAKRKNALPEPEPEPEDVDKSIVYLTADSPYILERLEPNTSYVVGGIIDRNRHKGLCYKVAREQKVRTAKLPIGEYMVMQDRHVLATNHVVEIMLRWLELGDWGAAFMQVIPMRKGGKLKDDAEGSVAAPESVEQDGAKDGLVEAAEPSEATEATAS</sequence>
<feature type="compositionally biased region" description="Basic and acidic residues" evidence="9">
    <location>
        <begin position="113"/>
        <end position="135"/>
    </location>
</feature>
<dbReference type="GO" id="GO:0052905">
    <property type="term" value="F:tRNA (guanosine(9)-N1)-methyltransferase activity"/>
    <property type="evidence" value="ECO:0007669"/>
    <property type="project" value="UniProtKB-EC"/>
</dbReference>
<evidence type="ECO:0000256" key="2">
    <source>
        <dbReference type="ARBA" id="ARBA00020451"/>
    </source>
</evidence>
<dbReference type="Proteomes" id="UP000829685">
    <property type="component" value="Unassembled WGS sequence"/>
</dbReference>
<evidence type="ECO:0000256" key="9">
    <source>
        <dbReference type="SAM" id="MobiDB-lite"/>
    </source>
</evidence>
<accession>A0A9P9WIY4</accession>
<feature type="compositionally biased region" description="Basic residues" evidence="9">
    <location>
        <begin position="103"/>
        <end position="112"/>
    </location>
</feature>
<feature type="compositionally biased region" description="Basic and acidic residues" evidence="9">
    <location>
        <begin position="40"/>
        <end position="51"/>
    </location>
</feature>
<proteinExistence type="predicted"/>
<dbReference type="EMBL" id="JAFIMR010000021">
    <property type="protein sequence ID" value="KAI1865653.1"/>
    <property type="molecule type" value="Genomic_DNA"/>
</dbReference>
<comment type="caution">
    <text evidence="11">The sequence shown here is derived from an EMBL/GenBank/DDBJ whole genome shotgun (WGS) entry which is preliminary data.</text>
</comment>
<protein>
    <recommendedName>
        <fullName evidence="2">tRNA (guanine(9)-N1)-methyltransferase</fullName>
        <ecNumber evidence="1">2.1.1.221</ecNumber>
    </recommendedName>
    <alternativeName>
        <fullName evidence="7">tRNA methyltransferase 10</fullName>
    </alternativeName>
    <alternativeName>
        <fullName evidence="6">tRNA(m1G9)-methyltransferase</fullName>
    </alternativeName>
</protein>
<feature type="region of interest" description="Disordered" evidence="9">
    <location>
        <begin position="258"/>
        <end position="289"/>
    </location>
</feature>
<dbReference type="InterPro" id="IPR007356">
    <property type="entry name" value="tRNA_m1G_MeTrfase_euk"/>
</dbReference>
<keyword evidence="4" id="KW-0808">Transferase</keyword>
<dbReference type="CDD" id="cd18089">
    <property type="entry name" value="SPOUT_Trm10-like"/>
    <property type="match status" value="1"/>
</dbReference>
<dbReference type="AlphaFoldDB" id="A0A9P9WIY4"/>
<keyword evidence="12" id="KW-1185">Reference proteome</keyword>
<dbReference type="PROSITE" id="PS51675">
    <property type="entry name" value="SAM_MT_TRM10"/>
    <property type="match status" value="1"/>
</dbReference>
<evidence type="ECO:0000256" key="6">
    <source>
        <dbReference type="ARBA" id="ARBA00031792"/>
    </source>
</evidence>
<dbReference type="InterPro" id="IPR038459">
    <property type="entry name" value="MT_TRM10-typ_sf"/>
</dbReference>
<reference evidence="11" key="1">
    <citation type="submission" date="2021-03" db="EMBL/GenBank/DDBJ databases">
        <title>Revisited historic fungal species revealed as producer of novel bioactive compounds through whole genome sequencing and comparative genomics.</title>
        <authorList>
            <person name="Vignolle G.A."/>
            <person name="Hochenegger N."/>
            <person name="Mach R.L."/>
            <person name="Mach-Aigner A.R."/>
            <person name="Javad Rahimi M."/>
            <person name="Salim K.A."/>
            <person name="Chan C.M."/>
            <person name="Lim L.B.L."/>
            <person name="Cai F."/>
            <person name="Druzhinina I.S."/>
            <person name="U'Ren J.M."/>
            <person name="Derntl C."/>
        </authorList>
    </citation>
    <scope>NUCLEOTIDE SEQUENCE</scope>
    <source>
        <strain evidence="11">TUCIM 5799</strain>
    </source>
</reference>
<feature type="domain" description="SAM-dependent MTase TRM10-type" evidence="10">
    <location>
        <begin position="144"/>
        <end position="389"/>
    </location>
</feature>
<keyword evidence="3" id="KW-0489">Methyltransferase</keyword>
<gene>
    <name evidence="11" type="ORF">JX265_007976</name>
</gene>
<evidence type="ECO:0000256" key="5">
    <source>
        <dbReference type="ARBA" id="ARBA00022691"/>
    </source>
</evidence>
<organism evidence="11 12">
    <name type="scientific">Neoarthrinium moseri</name>
    <dbReference type="NCBI Taxonomy" id="1658444"/>
    <lineage>
        <taxon>Eukaryota</taxon>
        <taxon>Fungi</taxon>
        <taxon>Dikarya</taxon>
        <taxon>Ascomycota</taxon>
        <taxon>Pezizomycotina</taxon>
        <taxon>Sordariomycetes</taxon>
        <taxon>Xylariomycetidae</taxon>
        <taxon>Amphisphaeriales</taxon>
        <taxon>Apiosporaceae</taxon>
        <taxon>Neoarthrinium</taxon>
    </lineage>
</organism>
<dbReference type="GO" id="GO:0000049">
    <property type="term" value="F:tRNA binding"/>
    <property type="evidence" value="ECO:0007669"/>
    <property type="project" value="TreeGrafter"/>
</dbReference>
<dbReference type="EC" id="2.1.1.221" evidence="1"/>
<evidence type="ECO:0000256" key="7">
    <source>
        <dbReference type="ARBA" id="ARBA00032166"/>
    </source>
</evidence>
<dbReference type="InterPro" id="IPR028564">
    <property type="entry name" value="MT_TRM10-typ"/>
</dbReference>